<reference evidence="1" key="2">
    <citation type="submission" date="2013-05" db="EMBL/GenBank/DDBJ databases">
        <authorList>
            <person name="Carter J.-M."/>
            <person name="Baker S.C."/>
            <person name="Pink R."/>
            <person name="Carter D.R.F."/>
            <person name="Collins A."/>
            <person name="Tomlin J."/>
            <person name="Gibbs M."/>
            <person name="Breuker C.J."/>
        </authorList>
    </citation>
    <scope>NUCLEOTIDE SEQUENCE</scope>
    <source>
        <tissue evidence="1">Ovary</tissue>
    </source>
</reference>
<dbReference type="AlphaFoldDB" id="S4P0I0"/>
<organism evidence="1">
    <name type="scientific">Pararge aegeria</name>
    <name type="common">speckled wood butterfly</name>
    <dbReference type="NCBI Taxonomy" id="116150"/>
    <lineage>
        <taxon>Eukaryota</taxon>
        <taxon>Metazoa</taxon>
        <taxon>Ecdysozoa</taxon>
        <taxon>Arthropoda</taxon>
        <taxon>Hexapoda</taxon>
        <taxon>Insecta</taxon>
        <taxon>Pterygota</taxon>
        <taxon>Neoptera</taxon>
        <taxon>Endopterygota</taxon>
        <taxon>Lepidoptera</taxon>
        <taxon>Glossata</taxon>
        <taxon>Ditrysia</taxon>
        <taxon>Papilionoidea</taxon>
        <taxon>Nymphalidae</taxon>
        <taxon>Satyrinae</taxon>
        <taxon>Satyrini</taxon>
        <taxon>Parargina</taxon>
        <taxon>Pararge</taxon>
    </lineage>
</organism>
<feature type="non-terminal residue" evidence="1">
    <location>
        <position position="74"/>
    </location>
</feature>
<sequence length="74" mass="8715">YGPDTTWTYRGVRVGHVSRDPRRTPLPAYPLLYLCVLCTVDVTTEVLISSVLQDWHYTYKTEYLTINKCKYNRN</sequence>
<protein>
    <submittedName>
        <fullName evidence="1">Uncharacterized protein</fullName>
    </submittedName>
</protein>
<dbReference type="EMBL" id="GAIX01009316">
    <property type="protein sequence ID" value="JAA83244.1"/>
    <property type="molecule type" value="Transcribed_RNA"/>
</dbReference>
<feature type="non-terminal residue" evidence="1">
    <location>
        <position position="1"/>
    </location>
</feature>
<evidence type="ECO:0000313" key="1">
    <source>
        <dbReference type="EMBL" id="JAA83244.1"/>
    </source>
</evidence>
<proteinExistence type="predicted"/>
<reference evidence="1" key="1">
    <citation type="journal article" date="2013" name="BMC Genomics">
        <title>Unscrambling butterfly oogenesis.</title>
        <authorList>
            <person name="Carter J.M."/>
            <person name="Baker S.C."/>
            <person name="Pink R."/>
            <person name="Carter D.R."/>
            <person name="Collins A."/>
            <person name="Tomlin J."/>
            <person name="Gibbs M."/>
            <person name="Breuker C.J."/>
        </authorList>
    </citation>
    <scope>NUCLEOTIDE SEQUENCE</scope>
    <source>
        <tissue evidence="1">Ovary</tissue>
    </source>
</reference>
<accession>S4P0I0</accession>
<name>S4P0I0_9NEOP</name>